<reference evidence="10 11" key="1">
    <citation type="submission" date="2019-08" db="EMBL/GenBank/DDBJ databases">
        <title>The genome of the soybean aphid Biotype 1, its phylome, world population structure and adaptation to the North American continent.</title>
        <authorList>
            <person name="Giordano R."/>
            <person name="Donthu R.K."/>
            <person name="Hernandez A.G."/>
            <person name="Wright C.L."/>
            <person name="Zimin A.V."/>
        </authorList>
    </citation>
    <scope>NUCLEOTIDE SEQUENCE [LARGE SCALE GENOMIC DNA]</scope>
    <source>
        <tissue evidence="10">Whole aphids</tissue>
    </source>
</reference>
<feature type="binding site" evidence="7">
    <location>
        <position position="154"/>
    </location>
    <ligand>
        <name>ATP</name>
        <dbReference type="ChEBI" id="CHEBI:30616"/>
    </ligand>
</feature>
<proteinExistence type="inferred from homology"/>
<dbReference type="CDD" id="cd10470">
    <property type="entry name" value="FAM20B_C"/>
    <property type="match status" value="1"/>
</dbReference>
<organism evidence="10 11">
    <name type="scientific">Aphis glycines</name>
    <name type="common">Soybean aphid</name>
    <dbReference type="NCBI Taxonomy" id="307491"/>
    <lineage>
        <taxon>Eukaryota</taxon>
        <taxon>Metazoa</taxon>
        <taxon>Ecdysozoa</taxon>
        <taxon>Arthropoda</taxon>
        <taxon>Hexapoda</taxon>
        <taxon>Insecta</taxon>
        <taxon>Pterygota</taxon>
        <taxon>Neoptera</taxon>
        <taxon>Paraneoptera</taxon>
        <taxon>Hemiptera</taxon>
        <taxon>Sternorrhyncha</taxon>
        <taxon>Aphidomorpha</taxon>
        <taxon>Aphidoidea</taxon>
        <taxon>Aphididae</taxon>
        <taxon>Aphidini</taxon>
        <taxon>Aphis</taxon>
        <taxon>Aphis</taxon>
    </lineage>
</organism>
<dbReference type="PANTHER" id="PTHR12450:SF14">
    <property type="entry name" value="GLYCOSAMINOGLYCAN XYLOSYLKINASE"/>
    <property type="match status" value="1"/>
</dbReference>
<sequence length="442" mass="51167">MGLWRTRHNLYMWARSDNVTPTCLPKRAKSMYTRGPYDRQQEGDVSPIRTPAVIKHNATYFATQNIMNSLSKLDKEYDLPVPTFQSNVLRELNVLLSNLKLKINGDIDLFAATIKVMNQNGLMPLHGTPYLGSTINLLKTSKIIKTYNAFKGTQLKLILMFENKQEVLFKPKWYLESDIIEGSVYAGKDRYNGEIIAFYISLILGFPRVPIVVKRILDASELHETANVGLKKTMYINSTTKETCVYGKCYYCKREDPVCTKSERLEGAAIFHLPPNIKLKQHLHPWRRTYIENKRARWEDDNDYCDSVKSNYSSERVLDFIDVSIFDFIIGNGDRHRYEVVEQFNNTILLIDNGKSFGNPYKDHIDILAPLYQCCIIRLKTWERLKSIKGGTFTSILQTMLDIHETLSLLTLPHYHALERRLKIIYATVVMCQRKSDKSILK</sequence>
<keyword evidence="7" id="KW-0547">Nucleotide-binding</keyword>
<evidence type="ECO:0000256" key="2">
    <source>
        <dbReference type="ARBA" id="ARBA00006557"/>
    </source>
</evidence>
<keyword evidence="8" id="KW-0464">Manganese</keyword>
<keyword evidence="3" id="KW-0333">Golgi apparatus</keyword>
<feature type="binding site" evidence="8">
    <location>
        <position position="189"/>
    </location>
    <ligand>
        <name>Mn(2+)</name>
        <dbReference type="ChEBI" id="CHEBI:29035"/>
    </ligand>
</feature>
<feature type="domain" description="FAM20 C-terminal" evidence="9">
    <location>
        <begin position="236"/>
        <end position="437"/>
    </location>
</feature>
<protein>
    <recommendedName>
        <fullName evidence="9">FAM20 C-terminal domain-containing protein</fullName>
    </recommendedName>
</protein>
<keyword evidence="11" id="KW-1185">Reference proteome</keyword>
<evidence type="ECO:0000313" key="11">
    <source>
        <dbReference type="Proteomes" id="UP000475862"/>
    </source>
</evidence>
<dbReference type="GO" id="GO:0046872">
    <property type="term" value="F:metal ion binding"/>
    <property type="evidence" value="ECO:0007669"/>
    <property type="project" value="UniProtKB-KW"/>
</dbReference>
<dbReference type="AlphaFoldDB" id="A0A6G0T599"/>
<dbReference type="InterPro" id="IPR024869">
    <property type="entry name" value="FAM20"/>
</dbReference>
<dbReference type="GO" id="GO:0016773">
    <property type="term" value="F:phosphotransferase activity, alcohol group as acceptor"/>
    <property type="evidence" value="ECO:0007669"/>
    <property type="project" value="TreeGrafter"/>
</dbReference>
<evidence type="ECO:0000256" key="4">
    <source>
        <dbReference type="ARBA" id="ARBA00023157"/>
    </source>
</evidence>
<keyword evidence="4" id="KW-1015">Disulfide bond</keyword>
<evidence type="ECO:0000256" key="3">
    <source>
        <dbReference type="ARBA" id="ARBA00023034"/>
    </source>
</evidence>
<dbReference type="PANTHER" id="PTHR12450">
    <property type="entry name" value="DENTIN MATRIX PROTEIN 4 PROTEIN FAM20"/>
    <property type="match status" value="1"/>
</dbReference>
<comment type="subcellular location">
    <subcellularLocation>
        <location evidence="1">Golgi apparatus</location>
    </subcellularLocation>
</comment>
<gene>
    <name evidence="10" type="ORF">AGLY_014505</name>
</gene>
<evidence type="ECO:0000259" key="9">
    <source>
        <dbReference type="Pfam" id="PF06702"/>
    </source>
</evidence>
<comment type="similarity">
    <text evidence="2">Belongs to the FAM20 family.</text>
</comment>
<dbReference type="EMBL" id="VYZN01000064">
    <property type="protein sequence ID" value="KAE9525091.1"/>
    <property type="molecule type" value="Genomic_DNA"/>
</dbReference>
<dbReference type="GO" id="GO:0005794">
    <property type="term" value="C:Golgi apparatus"/>
    <property type="evidence" value="ECO:0007669"/>
    <property type="project" value="UniProtKB-SubCell"/>
</dbReference>
<keyword evidence="8" id="KW-0479">Metal-binding</keyword>
<name>A0A6G0T599_APHGL</name>
<keyword evidence="7" id="KW-0067">ATP-binding</keyword>
<comment type="cofactor">
    <cofactor evidence="8">
        <name>Mn(2+)</name>
        <dbReference type="ChEBI" id="CHEBI:29035"/>
    </cofactor>
</comment>
<dbReference type="GO" id="GO:0005524">
    <property type="term" value="F:ATP binding"/>
    <property type="evidence" value="ECO:0007669"/>
    <property type="project" value="UniProtKB-KW"/>
</dbReference>
<comment type="caution">
    <text evidence="10">The sequence shown here is derived from an EMBL/GenBank/DDBJ whole genome shotgun (WGS) entry which is preliminary data.</text>
</comment>
<keyword evidence="5" id="KW-0325">Glycoprotein</keyword>
<evidence type="ECO:0000256" key="5">
    <source>
        <dbReference type="ARBA" id="ARBA00023180"/>
    </source>
</evidence>
<feature type="binding site" evidence="8">
    <location>
        <position position="352"/>
    </location>
    <ligand>
        <name>Mn(2+)</name>
        <dbReference type="ChEBI" id="CHEBI:29035"/>
    </ligand>
</feature>
<dbReference type="OrthoDB" id="8583677at2759"/>
<accession>A0A6G0T599</accession>
<evidence type="ECO:0000256" key="8">
    <source>
        <dbReference type="PIRSR" id="PIRSR624869-3"/>
    </source>
</evidence>
<evidence type="ECO:0000256" key="1">
    <source>
        <dbReference type="ARBA" id="ARBA00004555"/>
    </source>
</evidence>
<dbReference type="Pfam" id="PF06702">
    <property type="entry name" value="Fam20C"/>
    <property type="match status" value="1"/>
</dbReference>
<feature type="binding site" evidence="7">
    <location>
        <begin position="270"/>
        <end position="273"/>
    </location>
    <ligand>
        <name>ATP</name>
        <dbReference type="ChEBI" id="CHEBI:30616"/>
    </ligand>
</feature>
<feature type="binding site" evidence="7">
    <location>
        <position position="339"/>
    </location>
    <ligand>
        <name>ATP</name>
        <dbReference type="ChEBI" id="CHEBI:30616"/>
    </ligand>
</feature>
<feature type="active site" evidence="6">
    <location>
        <position position="334"/>
    </location>
</feature>
<dbReference type="Proteomes" id="UP000475862">
    <property type="component" value="Unassembled WGS sequence"/>
</dbReference>
<evidence type="ECO:0000256" key="7">
    <source>
        <dbReference type="PIRSR" id="PIRSR624869-2"/>
    </source>
</evidence>
<evidence type="ECO:0000313" key="10">
    <source>
        <dbReference type="EMBL" id="KAE9525091.1"/>
    </source>
</evidence>
<dbReference type="InterPro" id="IPR009581">
    <property type="entry name" value="FAM20_C"/>
</dbReference>
<feature type="binding site" evidence="7">
    <location>
        <position position="170"/>
    </location>
    <ligand>
        <name>ATP</name>
        <dbReference type="ChEBI" id="CHEBI:30616"/>
    </ligand>
</feature>
<evidence type="ECO:0000256" key="6">
    <source>
        <dbReference type="PIRSR" id="PIRSR624869-1"/>
    </source>
</evidence>
<feature type="binding site" evidence="7">
    <location>
        <position position="352"/>
    </location>
    <ligand>
        <name>ATP</name>
        <dbReference type="ChEBI" id="CHEBI:30616"/>
    </ligand>
</feature>